<keyword evidence="2" id="KW-1185">Reference proteome</keyword>
<dbReference type="InParanoid" id="A0A0D2J605"/>
<dbReference type="Proteomes" id="UP000032233">
    <property type="component" value="Unassembled WGS sequence"/>
</dbReference>
<protein>
    <submittedName>
        <fullName evidence="1">Uncharacterized protein</fullName>
    </submittedName>
</protein>
<accession>A0A0D2J605</accession>
<gene>
    <name evidence="1" type="ORF">X474_13595</name>
</gene>
<comment type="caution">
    <text evidence="1">The sequence shown here is derived from an EMBL/GenBank/DDBJ whole genome shotgun (WGS) entry which is preliminary data.</text>
</comment>
<sequence length="46" mass="5078">MINHLFVGAEGFPAFDKLFQSPGACFLRASAAREWGPQTKKPDALR</sequence>
<reference evidence="1 2" key="1">
    <citation type="submission" date="2013-11" db="EMBL/GenBank/DDBJ databases">
        <title>Metagenomic analysis of a methanogenic consortium involved in long chain n-alkane degradation.</title>
        <authorList>
            <person name="Davidova I.A."/>
            <person name="Callaghan A.V."/>
            <person name="Wawrik B."/>
            <person name="Pruitt S."/>
            <person name="Marks C."/>
            <person name="Duncan K.E."/>
            <person name="Suflita J.M."/>
        </authorList>
    </citation>
    <scope>NUCLEOTIDE SEQUENCE [LARGE SCALE GENOMIC DNA]</scope>
    <source>
        <strain evidence="1 2">SPR</strain>
    </source>
</reference>
<proteinExistence type="predicted"/>
<dbReference type="AlphaFoldDB" id="A0A0D2J605"/>
<evidence type="ECO:0000313" key="1">
    <source>
        <dbReference type="EMBL" id="KIX13514.1"/>
    </source>
</evidence>
<organism evidence="1 2">
    <name type="scientific">Dethiosulfatarculus sandiegensis</name>
    <dbReference type="NCBI Taxonomy" id="1429043"/>
    <lineage>
        <taxon>Bacteria</taxon>
        <taxon>Pseudomonadati</taxon>
        <taxon>Thermodesulfobacteriota</taxon>
        <taxon>Desulfarculia</taxon>
        <taxon>Desulfarculales</taxon>
        <taxon>Desulfarculaceae</taxon>
        <taxon>Dethiosulfatarculus</taxon>
    </lineage>
</organism>
<evidence type="ECO:0000313" key="2">
    <source>
        <dbReference type="Proteomes" id="UP000032233"/>
    </source>
</evidence>
<name>A0A0D2J605_9BACT</name>
<dbReference type="EMBL" id="AZAC01000015">
    <property type="protein sequence ID" value="KIX13514.1"/>
    <property type="molecule type" value="Genomic_DNA"/>
</dbReference>